<accession>A0A9K3IDY4</accession>
<dbReference type="Proteomes" id="UP000215914">
    <property type="component" value="Unassembled WGS sequence"/>
</dbReference>
<reference evidence="2" key="1">
    <citation type="journal article" date="2017" name="Nature">
        <title>The sunflower genome provides insights into oil metabolism, flowering and Asterid evolution.</title>
        <authorList>
            <person name="Badouin H."/>
            <person name="Gouzy J."/>
            <person name="Grassa C.J."/>
            <person name="Murat F."/>
            <person name="Staton S.E."/>
            <person name="Cottret L."/>
            <person name="Lelandais-Briere C."/>
            <person name="Owens G.L."/>
            <person name="Carrere S."/>
            <person name="Mayjonade B."/>
            <person name="Legrand L."/>
            <person name="Gill N."/>
            <person name="Kane N.C."/>
            <person name="Bowers J.E."/>
            <person name="Hubner S."/>
            <person name="Bellec A."/>
            <person name="Berard A."/>
            <person name="Berges H."/>
            <person name="Blanchet N."/>
            <person name="Boniface M.C."/>
            <person name="Brunel D."/>
            <person name="Catrice O."/>
            <person name="Chaidir N."/>
            <person name="Claudel C."/>
            <person name="Donnadieu C."/>
            <person name="Faraut T."/>
            <person name="Fievet G."/>
            <person name="Helmstetter N."/>
            <person name="King M."/>
            <person name="Knapp S.J."/>
            <person name="Lai Z."/>
            <person name="Le Paslier M.C."/>
            <person name="Lippi Y."/>
            <person name="Lorenzon L."/>
            <person name="Mandel J.R."/>
            <person name="Marage G."/>
            <person name="Marchand G."/>
            <person name="Marquand E."/>
            <person name="Bret-Mestries E."/>
            <person name="Morien E."/>
            <person name="Nambeesan S."/>
            <person name="Nguyen T."/>
            <person name="Pegot-Espagnet P."/>
            <person name="Pouilly N."/>
            <person name="Raftis F."/>
            <person name="Sallet E."/>
            <person name="Schiex T."/>
            <person name="Thomas J."/>
            <person name="Vandecasteele C."/>
            <person name="Vares D."/>
            <person name="Vear F."/>
            <person name="Vautrin S."/>
            <person name="Crespi M."/>
            <person name="Mangin B."/>
            <person name="Burke J.M."/>
            <person name="Salse J."/>
            <person name="Munos S."/>
            <person name="Vincourt P."/>
            <person name="Rieseberg L.H."/>
            <person name="Langlade N.B."/>
        </authorList>
    </citation>
    <scope>NUCLEOTIDE SEQUENCE</scope>
    <source>
        <tissue evidence="2">Leaves</tissue>
    </source>
</reference>
<comment type="caution">
    <text evidence="2">The sequence shown here is derived from an EMBL/GenBank/DDBJ whole genome shotgun (WGS) entry which is preliminary data.</text>
</comment>
<evidence type="ECO:0000313" key="3">
    <source>
        <dbReference type="Proteomes" id="UP000215914"/>
    </source>
</evidence>
<protein>
    <submittedName>
        <fullName evidence="2">Uncharacterized protein</fullName>
    </submittedName>
</protein>
<dbReference type="Gramene" id="mRNA:HanXRQr2_Chr08g0335471">
    <property type="protein sequence ID" value="CDS:HanXRQr2_Chr08g0335471.1"/>
    <property type="gene ID" value="HanXRQr2_Chr08g0335471"/>
</dbReference>
<keyword evidence="1" id="KW-0472">Membrane</keyword>
<reference evidence="2" key="2">
    <citation type="submission" date="2020-06" db="EMBL/GenBank/DDBJ databases">
        <title>Helianthus annuus Genome sequencing and assembly Release 2.</title>
        <authorList>
            <person name="Gouzy J."/>
            <person name="Langlade N."/>
            <person name="Munos S."/>
        </authorList>
    </citation>
    <scope>NUCLEOTIDE SEQUENCE</scope>
    <source>
        <tissue evidence="2">Leaves</tissue>
    </source>
</reference>
<keyword evidence="3" id="KW-1185">Reference proteome</keyword>
<dbReference type="AlphaFoldDB" id="A0A9K3IDY4"/>
<proteinExistence type="predicted"/>
<organism evidence="2 3">
    <name type="scientific">Helianthus annuus</name>
    <name type="common">Common sunflower</name>
    <dbReference type="NCBI Taxonomy" id="4232"/>
    <lineage>
        <taxon>Eukaryota</taxon>
        <taxon>Viridiplantae</taxon>
        <taxon>Streptophyta</taxon>
        <taxon>Embryophyta</taxon>
        <taxon>Tracheophyta</taxon>
        <taxon>Spermatophyta</taxon>
        <taxon>Magnoliopsida</taxon>
        <taxon>eudicotyledons</taxon>
        <taxon>Gunneridae</taxon>
        <taxon>Pentapetalae</taxon>
        <taxon>asterids</taxon>
        <taxon>campanulids</taxon>
        <taxon>Asterales</taxon>
        <taxon>Asteraceae</taxon>
        <taxon>Asteroideae</taxon>
        <taxon>Heliantheae alliance</taxon>
        <taxon>Heliantheae</taxon>
        <taxon>Helianthus</taxon>
    </lineage>
</organism>
<keyword evidence="1" id="KW-1133">Transmembrane helix</keyword>
<sequence>MALAGDKHVESSSGELILGKSISVDIVHVNHVHNVHNFDHVSDCKPIIVRSKTVEIMNTVIVFLIVILNLNHYFDFVREILTAS</sequence>
<dbReference type="EMBL" id="MNCJ02000323">
    <property type="protein sequence ID" value="KAF5795073.1"/>
    <property type="molecule type" value="Genomic_DNA"/>
</dbReference>
<evidence type="ECO:0000313" key="2">
    <source>
        <dbReference type="EMBL" id="KAF5795073.1"/>
    </source>
</evidence>
<evidence type="ECO:0000256" key="1">
    <source>
        <dbReference type="SAM" id="Phobius"/>
    </source>
</evidence>
<gene>
    <name evidence="2" type="ORF">HanXRQr2_Chr08g0335471</name>
</gene>
<name>A0A9K3IDY4_HELAN</name>
<feature type="transmembrane region" description="Helical" evidence="1">
    <location>
        <begin position="56"/>
        <end position="74"/>
    </location>
</feature>
<keyword evidence="1" id="KW-0812">Transmembrane</keyword>